<dbReference type="Pfam" id="PF22608">
    <property type="entry name" value="DNAX_ATPase_lid"/>
    <property type="match status" value="1"/>
</dbReference>
<dbReference type="GO" id="GO:0006281">
    <property type="term" value="P:DNA repair"/>
    <property type="evidence" value="ECO:0007669"/>
    <property type="project" value="TreeGrafter"/>
</dbReference>
<evidence type="ECO:0000256" key="8">
    <source>
        <dbReference type="ARBA" id="ARBA00049244"/>
    </source>
</evidence>
<dbReference type="InterPro" id="IPR003593">
    <property type="entry name" value="AAA+_ATPase"/>
</dbReference>
<feature type="region of interest" description="Disordered" evidence="9">
    <location>
        <begin position="135"/>
        <end position="154"/>
    </location>
</feature>
<dbReference type="InterPro" id="IPR050238">
    <property type="entry name" value="DNA_Rep/Repair_Clamp_Loader"/>
</dbReference>
<dbReference type="PANTHER" id="PTHR11669:SF0">
    <property type="entry name" value="PROTEIN STICHEL-LIKE 2"/>
    <property type="match status" value="1"/>
</dbReference>
<dbReference type="FunFam" id="3.40.50.300:FF:000014">
    <property type="entry name" value="DNA polymerase III subunit gamma/tau"/>
    <property type="match status" value="1"/>
</dbReference>
<gene>
    <name evidence="11" type="ORF">CB5_LOCUS20364</name>
</gene>
<sequence length="1028" mass="115893">MSDARRNSVDVPLSKTLVALKRVRSLRDPATNSLGKYATTAENMIWETHSSNGAVLELSKSANYNLNEEIGNHEHNMELDHSSRAHNPRNTSYRKPSMVKIRGLNTTRTKLVHRVRQDRPRKSLDSNYGRQFVSPVEEEVNSSKNPAFESPERTNETFVRKPVYGNCRKTSAAMSRVGSPCMSIGEARTTGSRRSTLGLGTEDTRVKSNDVVGSNFSGCGLSYCWSGTPKYHVSNPYSDSDCQEQPLLSAEGTETAFAKAASPYQETPRSLSQKFRPRSFNELVGLNVVAQSLLYAICKGKVAPMYLFHGPRGTGKTSTARIFAAALNCASPEEHRPCGLCKECMFQFSGRSRDVKELDAAKIDRMERVRALLKSASLVPYSSRFKVFIIDECQILREEAWSAILKSIDELSRHVVYIMITSDLEEVPRSPLSHCQKYHFPKIKVADIVYRLQRICIDEGLEFDNDGLHFVATKSNGSLRDAETMLDQLGLLGKRITISLAHELIGSVSDDELIELLDLALSSDTANTVRKARELMGTRVDPLQLVSQLANLIMDILAGRCQSGLSEVGKNFFGRHAYDAVWTADIISNHQIGMHKLETICTCLQFLAEVGMHKLRHALKLLSEAEKHLRTSKNQATWLTVALLQFSNSEYSPLMEMNDPHGYPRAAYLRDEWASRKNMDSAVCYACNHNKSNCTERHCRRLKLENIWRKAVNKCQTKPLRSFLRKEGSLLSLHVTEDLAIAEVGFSHPDHLSSAEQLQNQIASSLQHVLGCNVEMRLKLVPALLRKDARVKRQSFSLLSCSGRKQELSDSAMTDGDETERSSKREPSFKFYSSNSAKPINDPNFFHDKQAVTVENDSPEGKGEGIECIGAQEPELQPSCLAKTLKLQRRFFSADVAHMICLRMQPHNKMDLSITKKSAFETYFCPYDPYNQGFRSDSQFTCSSREDSLSSFSCTDQAKIQGLAQSSSVGRLQSSPFKRFHRFKYQSNHISRILYRFSGIIWIRKGFSFLRTFFPILLWNFEDNVTRI</sequence>
<evidence type="ECO:0000256" key="5">
    <source>
        <dbReference type="ARBA" id="ARBA00022833"/>
    </source>
</evidence>
<evidence type="ECO:0000259" key="10">
    <source>
        <dbReference type="SMART" id="SM00382"/>
    </source>
</evidence>
<keyword evidence="7" id="KW-0548">Nucleotidyltransferase</keyword>
<dbReference type="FunFam" id="1.10.8.60:FF:000013">
    <property type="entry name" value="DNA polymerase III subunit gamma/tau"/>
    <property type="match status" value="1"/>
</dbReference>
<protein>
    <recommendedName>
        <fullName evidence="2">DNA-directed DNA polymerase</fullName>
        <ecNumber evidence="2">2.7.7.7</ecNumber>
    </recommendedName>
</protein>
<feature type="compositionally biased region" description="Basic and acidic residues" evidence="9">
    <location>
        <begin position="819"/>
        <end position="828"/>
    </location>
</feature>
<feature type="domain" description="AAA+ ATPase" evidence="10">
    <location>
        <begin position="302"/>
        <end position="444"/>
    </location>
</feature>
<evidence type="ECO:0000256" key="1">
    <source>
        <dbReference type="ARBA" id="ARBA00006360"/>
    </source>
</evidence>
<name>A0A6V7Q289_ANACO</name>
<accession>A0A6V7Q289</accession>
<dbReference type="InterPro" id="IPR012763">
    <property type="entry name" value="DNA_pol_III_sug/sutau_N"/>
</dbReference>
<keyword evidence="6" id="KW-0067">ATP-binding</keyword>
<evidence type="ECO:0000256" key="6">
    <source>
        <dbReference type="ARBA" id="ARBA00022840"/>
    </source>
</evidence>
<evidence type="ECO:0000256" key="4">
    <source>
        <dbReference type="ARBA" id="ARBA00022741"/>
    </source>
</evidence>
<dbReference type="PANTHER" id="PTHR11669">
    <property type="entry name" value="REPLICATION FACTOR C / DNA POLYMERASE III GAMMA-TAU SUBUNIT"/>
    <property type="match status" value="1"/>
</dbReference>
<evidence type="ECO:0000256" key="7">
    <source>
        <dbReference type="ARBA" id="ARBA00022932"/>
    </source>
</evidence>
<dbReference type="Pfam" id="PF13177">
    <property type="entry name" value="DNA_pol3_delta2"/>
    <property type="match status" value="1"/>
</dbReference>
<keyword evidence="3" id="KW-0479">Metal-binding</keyword>
<dbReference type="GO" id="GO:0009360">
    <property type="term" value="C:DNA polymerase III complex"/>
    <property type="evidence" value="ECO:0007669"/>
    <property type="project" value="InterPro"/>
</dbReference>
<dbReference type="EMBL" id="LR862131">
    <property type="protein sequence ID" value="CAD1837153.1"/>
    <property type="molecule type" value="Genomic_DNA"/>
</dbReference>
<dbReference type="SMART" id="SM00382">
    <property type="entry name" value="AAA"/>
    <property type="match status" value="1"/>
</dbReference>
<dbReference type="InterPro" id="IPR045085">
    <property type="entry name" value="HLD_clamp_pol_III_gamma_tau"/>
</dbReference>
<dbReference type="InterPro" id="IPR027417">
    <property type="entry name" value="P-loop_NTPase"/>
</dbReference>
<evidence type="ECO:0000256" key="3">
    <source>
        <dbReference type="ARBA" id="ARBA00022723"/>
    </source>
</evidence>
<dbReference type="AlphaFoldDB" id="A0A6V7Q289"/>
<dbReference type="InterPro" id="IPR054506">
    <property type="entry name" value="DnaA_N-like_STI"/>
</dbReference>
<evidence type="ECO:0000313" key="11">
    <source>
        <dbReference type="EMBL" id="CAD1837153.1"/>
    </source>
</evidence>
<keyword evidence="7" id="KW-0808">Transferase</keyword>
<keyword evidence="4" id="KW-0547">Nucleotide-binding</keyword>
<dbReference type="GO" id="GO:0005663">
    <property type="term" value="C:DNA replication factor C complex"/>
    <property type="evidence" value="ECO:0007669"/>
    <property type="project" value="TreeGrafter"/>
</dbReference>
<feature type="region of interest" description="Disordered" evidence="9">
    <location>
        <begin position="807"/>
        <end position="836"/>
    </location>
</feature>
<keyword evidence="7" id="KW-0239">DNA-directed DNA polymerase</keyword>
<dbReference type="GO" id="GO:0005524">
    <property type="term" value="F:ATP binding"/>
    <property type="evidence" value="ECO:0007669"/>
    <property type="project" value="UniProtKB-KW"/>
</dbReference>
<dbReference type="SUPFAM" id="SSF52540">
    <property type="entry name" value="P-loop containing nucleoside triphosphate hydrolases"/>
    <property type="match status" value="1"/>
</dbReference>
<dbReference type="Pfam" id="PF23007">
    <property type="entry name" value="DnaA_N-like_STI"/>
    <property type="match status" value="1"/>
</dbReference>
<organism evidence="11">
    <name type="scientific">Ananas comosus var. bracteatus</name>
    <name type="common">red pineapple</name>
    <dbReference type="NCBI Taxonomy" id="296719"/>
    <lineage>
        <taxon>Eukaryota</taxon>
        <taxon>Viridiplantae</taxon>
        <taxon>Streptophyta</taxon>
        <taxon>Embryophyta</taxon>
        <taxon>Tracheophyta</taxon>
        <taxon>Spermatophyta</taxon>
        <taxon>Magnoliopsida</taxon>
        <taxon>Liliopsida</taxon>
        <taxon>Poales</taxon>
        <taxon>Bromeliaceae</taxon>
        <taxon>Bromelioideae</taxon>
        <taxon>Ananas</taxon>
    </lineage>
</organism>
<dbReference type="Gene3D" id="3.40.50.300">
    <property type="entry name" value="P-loop containing nucleotide triphosphate hydrolases"/>
    <property type="match status" value="1"/>
</dbReference>
<evidence type="ECO:0000256" key="2">
    <source>
        <dbReference type="ARBA" id="ARBA00012417"/>
    </source>
</evidence>
<proteinExistence type="inferred from homology"/>
<dbReference type="GO" id="GO:0046872">
    <property type="term" value="F:metal ion binding"/>
    <property type="evidence" value="ECO:0007669"/>
    <property type="project" value="UniProtKB-KW"/>
</dbReference>
<dbReference type="Gene3D" id="1.10.8.60">
    <property type="match status" value="1"/>
</dbReference>
<keyword evidence="5" id="KW-0862">Zinc</keyword>
<dbReference type="NCBIfam" id="TIGR02397">
    <property type="entry name" value="dnaX_nterm"/>
    <property type="match status" value="1"/>
</dbReference>
<dbReference type="EC" id="2.7.7.7" evidence="2"/>
<comment type="catalytic activity">
    <reaction evidence="8">
        <text>DNA(n) + a 2'-deoxyribonucleoside 5'-triphosphate = DNA(n+1) + diphosphate</text>
        <dbReference type="Rhea" id="RHEA:22508"/>
        <dbReference type="Rhea" id="RHEA-COMP:17339"/>
        <dbReference type="Rhea" id="RHEA-COMP:17340"/>
        <dbReference type="ChEBI" id="CHEBI:33019"/>
        <dbReference type="ChEBI" id="CHEBI:61560"/>
        <dbReference type="ChEBI" id="CHEBI:173112"/>
        <dbReference type="EC" id="2.7.7.7"/>
    </reaction>
</comment>
<comment type="similarity">
    <text evidence="1">Belongs to the DnaX/STICHEL family.</text>
</comment>
<dbReference type="GO" id="GO:0003887">
    <property type="term" value="F:DNA-directed DNA polymerase activity"/>
    <property type="evidence" value="ECO:0007669"/>
    <property type="project" value="UniProtKB-KW"/>
</dbReference>
<evidence type="ECO:0000256" key="9">
    <source>
        <dbReference type="SAM" id="MobiDB-lite"/>
    </source>
</evidence>
<dbReference type="GO" id="GO:0003689">
    <property type="term" value="F:DNA clamp loader activity"/>
    <property type="evidence" value="ECO:0007669"/>
    <property type="project" value="TreeGrafter"/>
</dbReference>
<dbReference type="CDD" id="cd18137">
    <property type="entry name" value="HLD_clamp_pol_III_gamma_tau"/>
    <property type="match status" value="1"/>
</dbReference>
<dbReference type="GO" id="GO:0006261">
    <property type="term" value="P:DNA-templated DNA replication"/>
    <property type="evidence" value="ECO:0007669"/>
    <property type="project" value="TreeGrafter"/>
</dbReference>
<reference evidence="11" key="1">
    <citation type="submission" date="2020-07" db="EMBL/GenBank/DDBJ databases">
        <authorList>
            <person name="Lin J."/>
        </authorList>
    </citation>
    <scope>NUCLEOTIDE SEQUENCE</scope>
</reference>